<dbReference type="InterPro" id="IPR050261">
    <property type="entry name" value="FrsA_esterase"/>
</dbReference>
<dbReference type="Gene3D" id="3.40.50.1820">
    <property type="entry name" value="alpha/beta hydrolase"/>
    <property type="match status" value="1"/>
</dbReference>
<dbReference type="InterPro" id="IPR029058">
    <property type="entry name" value="AB_hydrolase_fold"/>
</dbReference>
<protein>
    <recommendedName>
        <fullName evidence="3">Serine aminopeptidase S33 domain-containing protein</fullName>
    </recommendedName>
</protein>
<proteinExistence type="predicted"/>
<organism evidence="1 2">
    <name type="scientific">Labilibaculum filiforme</name>
    <dbReference type="NCBI Taxonomy" id="1940526"/>
    <lineage>
        <taxon>Bacteria</taxon>
        <taxon>Pseudomonadati</taxon>
        <taxon>Bacteroidota</taxon>
        <taxon>Bacteroidia</taxon>
        <taxon>Marinilabiliales</taxon>
        <taxon>Marinifilaceae</taxon>
        <taxon>Labilibaculum</taxon>
    </lineage>
</organism>
<dbReference type="PANTHER" id="PTHR22946">
    <property type="entry name" value="DIENELACTONE HYDROLASE DOMAIN-CONTAINING PROTEIN-RELATED"/>
    <property type="match status" value="1"/>
</dbReference>
<accession>A0A2N3HZI9</accession>
<gene>
    <name evidence="1" type="ORF">BZG02_08840</name>
</gene>
<dbReference type="EMBL" id="MVDD01000005">
    <property type="protein sequence ID" value="PKQ63472.1"/>
    <property type="molecule type" value="Genomic_DNA"/>
</dbReference>
<dbReference type="PROSITE" id="PS51257">
    <property type="entry name" value="PROKAR_LIPOPROTEIN"/>
    <property type="match status" value="1"/>
</dbReference>
<sequence>MKNIFLLLVAYSLFFASCKPIGPKSEAHDIKSEASGEYPEVVEFESLDSLKITGHLYQINEIAPFILLCHQARFNKFEYAGIAEQLNAMGFNCMAIDQRSGGPIGNTQNETNLRAIKMTKSVDYIDAEADIIAALDFLTEKYTSKVILWGSSYSSTLALYLAAEREDVNAVISFSPGNYMAETKGSLVDVLEDFNKPMFLTSSKSEANNISDLLQKHKLLDNQVQFIPEGAGHHGSRALWINQQGGEEYWKAISDFLNKLK</sequence>
<dbReference type="OrthoDB" id="63241at2"/>
<evidence type="ECO:0000313" key="1">
    <source>
        <dbReference type="EMBL" id="PKQ63472.1"/>
    </source>
</evidence>
<keyword evidence="2" id="KW-1185">Reference proteome</keyword>
<evidence type="ECO:0008006" key="3">
    <source>
        <dbReference type="Google" id="ProtNLM"/>
    </source>
</evidence>
<dbReference type="RefSeq" id="WP_101261063.1">
    <property type="nucleotide sequence ID" value="NZ_MVDD01000005.1"/>
</dbReference>
<name>A0A2N3HZI9_9BACT</name>
<reference evidence="1 2" key="1">
    <citation type="journal article" date="2017" name="Front. Microbiol.">
        <title>Labilibaculum manganireducens gen. nov., sp. nov. and Labilibaculum filiforme sp. nov., Novel Bacteroidetes Isolated from Subsurface Sediments of the Baltic Sea.</title>
        <authorList>
            <person name="Vandieken V."/>
            <person name="Marshall I.P."/>
            <person name="Niemann H."/>
            <person name="Engelen B."/>
            <person name="Cypionka H."/>
        </authorList>
    </citation>
    <scope>NUCLEOTIDE SEQUENCE [LARGE SCALE GENOMIC DNA]</scope>
    <source>
        <strain evidence="1 2">59.16B</strain>
    </source>
</reference>
<dbReference type="Proteomes" id="UP000233535">
    <property type="component" value="Unassembled WGS sequence"/>
</dbReference>
<dbReference type="SUPFAM" id="SSF53474">
    <property type="entry name" value="alpha/beta-Hydrolases"/>
    <property type="match status" value="1"/>
</dbReference>
<comment type="caution">
    <text evidence="1">The sequence shown here is derived from an EMBL/GenBank/DDBJ whole genome shotgun (WGS) entry which is preliminary data.</text>
</comment>
<dbReference type="AlphaFoldDB" id="A0A2N3HZI9"/>
<evidence type="ECO:0000313" key="2">
    <source>
        <dbReference type="Proteomes" id="UP000233535"/>
    </source>
</evidence>